<evidence type="ECO:0000256" key="1">
    <source>
        <dbReference type="SAM" id="MobiDB-lite"/>
    </source>
</evidence>
<organism evidence="2 3">
    <name type="scientific">Trifolium medium</name>
    <dbReference type="NCBI Taxonomy" id="97028"/>
    <lineage>
        <taxon>Eukaryota</taxon>
        <taxon>Viridiplantae</taxon>
        <taxon>Streptophyta</taxon>
        <taxon>Embryophyta</taxon>
        <taxon>Tracheophyta</taxon>
        <taxon>Spermatophyta</taxon>
        <taxon>Magnoliopsida</taxon>
        <taxon>eudicotyledons</taxon>
        <taxon>Gunneridae</taxon>
        <taxon>Pentapetalae</taxon>
        <taxon>rosids</taxon>
        <taxon>fabids</taxon>
        <taxon>Fabales</taxon>
        <taxon>Fabaceae</taxon>
        <taxon>Papilionoideae</taxon>
        <taxon>50 kb inversion clade</taxon>
        <taxon>NPAAA clade</taxon>
        <taxon>Hologalegina</taxon>
        <taxon>IRL clade</taxon>
        <taxon>Trifolieae</taxon>
        <taxon>Trifolium</taxon>
    </lineage>
</organism>
<name>A0A392P999_9FABA</name>
<reference evidence="2 3" key="1">
    <citation type="journal article" date="2018" name="Front. Plant Sci.">
        <title>Red Clover (Trifolium pratense) and Zigzag Clover (T. medium) - A Picture of Genomic Similarities and Differences.</title>
        <authorList>
            <person name="Dluhosova J."/>
            <person name="Istvanek J."/>
            <person name="Nedelnik J."/>
            <person name="Repkova J."/>
        </authorList>
    </citation>
    <scope>NUCLEOTIDE SEQUENCE [LARGE SCALE GENOMIC DNA]</scope>
    <source>
        <strain evidence="3">cv. 10/8</strain>
        <tissue evidence="2">Leaf</tissue>
    </source>
</reference>
<evidence type="ECO:0000313" key="3">
    <source>
        <dbReference type="Proteomes" id="UP000265520"/>
    </source>
</evidence>
<dbReference type="AlphaFoldDB" id="A0A392P999"/>
<proteinExistence type="predicted"/>
<dbReference type="EMBL" id="LXQA010066838">
    <property type="protein sequence ID" value="MCI07836.1"/>
    <property type="molecule type" value="Genomic_DNA"/>
</dbReference>
<feature type="non-terminal residue" evidence="2">
    <location>
        <position position="1"/>
    </location>
</feature>
<sequence length="48" mass="5327">DGRHGGRRWSPPETGLGAVEVQPKSSSKRMNMMNMYTRAYHAPPITAV</sequence>
<feature type="region of interest" description="Disordered" evidence="1">
    <location>
        <begin position="1"/>
        <end position="29"/>
    </location>
</feature>
<protein>
    <submittedName>
        <fullName evidence="2">Uncharacterized protein</fullName>
    </submittedName>
</protein>
<comment type="caution">
    <text evidence="2">The sequence shown here is derived from an EMBL/GenBank/DDBJ whole genome shotgun (WGS) entry which is preliminary data.</text>
</comment>
<accession>A0A392P999</accession>
<keyword evidence="3" id="KW-1185">Reference proteome</keyword>
<dbReference type="Proteomes" id="UP000265520">
    <property type="component" value="Unassembled WGS sequence"/>
</dbReference>
<evidence type="ECO:0000313" key="2">
    <source>
        <dbReference type="EMBL" id="MCI07836.1"/>
    </source>
</evidence>